<evidence type="ECO:0000313" key="3">
    <source>
        <dbReference type="Proteomes" id="UP000198287"/>
    </source>
</evidence>
<feature type="transmembrane region" description="Helical" evidence="1">
    <location>
        <begin position="392"/>
        <end position="413"/>
    </location>
</feature>
<proteinExistence type="predicted"/>
<evidence type="ECO:0000256" key="1">
    <source>
        <dbReference type="SAM" id="Phobius"/>
    </source>
</evidence>
<comment type="caution">
    <text evidence="2">The sequence shown here is derived from an EMBL/GenBank/DDBJ whole genome shotgun (WGS) entry which is preliminary data.</text>
</comment>
<accession>A0A226F4S5</accession>
<keyword evidence="3" id="KW-1185">Reference proteome</keyword>
<dbReference type="Proteomes" id="UP000198287">
    <property type="component" value="Unassembled WGS sequence"/>
</dbReference>
<evidence type="ECO:0000313" key="2">
    <source>
        <dbReference type="EMBL" id="OXA64783.1"/>
    </source>
</evidence>
<dbReference type="EMBL" id="LNIX01000001">
    <property type="protein sequence ID" value="OXA64783.1"/>
    <property type="molecule type" value="Genomic_DNA"/>
</dbReference>
<feature type="transmembrane region" description="Helical" evidence="1">
    <location>
        <begin position="160"/>
        <end position="180"/>
    </location>
</feature>
<organism evidence="2 3">
    <name type="scientific">Folsomia candida</name>
    <name type="common">Springtail</name>
    <dbReference type="NCBI Taxonomy" id="158441"/>
    <lineage>
        <taxon>Eukaryota</taxon>
        <taxon>Metazoa</taxon>
        <taxon>Ecdysozoa</taxon>
        <taxon>Arthropoda</taxon>
        <taxon>Hexapoda</taxon>
        <taxon>Collembola</taxon>
        <taxon>Entomobryomorpha</taxon>
        <taxon>Isotomoidea</taxon>
        <taxon>Isotomidae</taxon>
        <taxon>Proisotominae</taxon>
        <taxon>Folsomia</taxon>
    </lineage>
</organism>
<keyword evidence="1" id="KW-0472">Membrane</keyword>
<protein>
    <recommendedName>
        <fullName evidence="4">Gustatory receptor</fullName>
    </recommendedName>
</protein>
<evidence type="ECO:0008006" key="4">
    <source>
        <dbReference type="Google" id="ProtNLM"/>
    </source>
</evidence>
<sequence length="422" mass="48218">MSIIQHPSIERKIKVASKSSPKDEIQTPNNINFIQVFLNYGYYFLLTPFKINKHPVSAEYELGSNWTQKILCASAHSLLLLQSLSETRQQIFKGILLKNIHHPTNTFFAIATLANFSSKFLLIMIFWTREHSFLKIVQFLADNGHLSCIRFRSKLNSKRFLRFFCALLVTAAIINVAIFASTTEKLDPSPFSSDRIFRRIVATARYNFLLASDTRLNSVPTWDDIHPSDWIIGVLAFIGIWFRQLLAFTSDGFILLLAMFIWTLSQSFEQLVSRNCDKNEFLLNFQALKTVSNLIREIMGNCILLYFGEALFYYSVNINDLLKDEEDTERIRSLVFLSIAIMIFRFSGDSCQTVEDSVIGWIRLKFGEIDPGLTSVLMHDATKHVVGLHGSIFVVDYSTILSMVAAMVTYFVVCATSEGRRN</sequence>
<reference evidence="2 3" key="1">
    <citation type="submission" date="2015-12" db="EMBL/GenBank/DDBJ databases">
        <title>The genome of Folsomia candida.</title>
        <authorList>
            <person name="Faddeeva A."/>
            <person name="Derks M.F."/>
            <person name="Anvar Y."/>
            <person name="Smit S."/>
            <person name="Van Straalen N."/>
            <person name="Roelofs D."/>
        </authorList>
    </citation>
    <scope>NUCLEOTIDE SEQUENCE [LARGE SCALE GENOMIC DNA]</scope>
    <source>
        <strain evidence="2 3">VU population</strain>
        <tissue evidence="2">Whole body</tissue>
    </source>
</reference>
<dbReference type="AlphaFoldDB" id="A0A226F4S5"/>
<keyword evidence="1" id="KW-0812">Transmembrane</keyword>
<feature type="transmembrane region" description="Helical" evidence="1">
    <location>
        <begin position="107"/>
        <end position="127"/>
    </location>
</feature>
<gene>
    <name evidence="2" type="ORF">Fcan01_01335</name>
</gene>
<keyword evidence="1" id="KW-1133">Transmembrane helix</keyword>
<name>A0A226F4S5_FOLCA</name>
<feature type="transmembrane region" description="Helical" evidence="1">
    <location>
        <begin position="231"/>
        <end position="264"/>
    </location>
</feature>